<name>A0A3R7IIC7_9EURO</name>
<keyword evidence="1" id="KW-0812">Transmembrane</keyword>
<evidence type="ECO:0000313" key="2">
    <source>
        <dbReference type="EMBL" id="RLL96434.1"/>
    </source>
</evidence>
<dbReference type="Proteomes" id="UP000215289">
    <property type="component" value="Unassembled WGS sequence"/>
</dbReference>
<sequence>MPKMSTTTTTTTKTKDGYKEIPELKTYPATTKNDQIPALRLIADSVAQQRQTAARAIIFHPLWLSIMAALIAVVYKALYSGPADLPLIGTTSAG</sequence>
<evidence type="ECO:0000256" key="1">
    <source>
        <dbReference type="SAM" id="Phobius"/>
    </source>
</evidence>
<proteinExistence type="predicted"/>
<keyword evidence="1" id="KW-0472">Membrane</keyword>
<keyword evidence="3" id="KW-1185">Reference proteome</keyword>
<evidence type="ECO:0000313" key="3">
    <source>
        <dbReference type="Proteomes" id="UP000215289"/>
    </source>
</evidence>
<keyword evidence="1" id="KW-1133">Transmembrane helix</keyword>
<protein>
    <submittedName>
        <fullName evidence="2">Uncharacterized protein</fullName>
    </submittedName>
</protein>
<dbReference type="EMBL" id="NIDN02000110">
    <property type="protein sequence ID" value="RLL96434.1"/>
    <property type="molecule type" value="Genomic_DNA"/>
</dbReference>
<feature type="non-terminal residue" evidence="2">
    <location>
        <position position="94"/>
    </location>
</feature>
<reference evidence="2 3" key="1">
    <citation type="submission" date="2018-08" db="EMBL/GenBank/DDBJ databases">
        <title>Draft genome sequences of two Aspergillus turcosus clinical strains isolated from bronchoalveolar lavage fluid: one azole-susceptible and the other azole-resistant.</title>
        <authorList>
            <person name="Parent-Michaud M."/>
            <person name="Dufresne P.J."/>
            <person name="Fournier E."/>
            <person name="Martineau C."/>
            <person name="Moreira S."/>
            <person name="Perkins V."/>
            <person name="De Repentigny L."/>
            <person name="Dufresne S.F."/>
        </authorList>
    </citation>
    <scope>NUCLEOTIDE SEQUENCE [LARGE SCALE GENOMIC DNA]</scope>
    <source>
        <strain evidence="2">HMR AF 1038</strain>
    </source>
</reference>
<gene>
    <name evidence="2" type="ORF">CFD26_100028</name>
</gene>
<dbReference type="OrthoDB" id="5343688at2759"/>
<organism evidence="2 3">
    <name type="scientific">Aspergillus turcosus</name>
    <dbReference type="NCBI Taxonomy" id="1245748"/>
    <lineage>
        <taxon>Eukaryota</taxon>
        <taxon>Fungi</taxon>
        <taxon>Dikarya</taxon>
        <taxon>Ascomycota</taxon>
        <taxon>Pezizomycotina</taxon>
        <taxon>Eurotiomycetes</taxon>
        <taxon>Eurotiomycetidae</taxon>
        <taxon>Eurotiales</taxon>
        <taxon>Aspergillaceae</taxon>
        <taxon>Aspergillus</taxon>
        <taxon>Aspergillus subgen. Fumigati</taxon>
    </lineage>
</organism>
<dbReference type="AlphaFoldDB" id="A0A3R7IIC7"/>
<comment type="caution">
    <text evidence="2">The sequence shown here is derived from an EMBL/GenBank/DDBJ whole genome shotgun (WGS) entry which is preliminary data.</text>
</comment>
<accession>A0A3R7IIC7</accession>
<feature type="transmembrane region" description="Helical" evidence="1">
    <location>
        <begin position="57"/>
        <end position="78"/>
    </location>
</feature>